<gene>
    <name evidence="5" type="ORF">MNB_SUP05-12-1330</name>
    <name evidence="4" type="ORF">MNB_SUP05-13-169</name>
    <name evidence="6" type="ORF">MNB_SUP05-7-678</name>
</gene>
<feature type="domain" description="Nudix hydrolase" evidence="3">
    <location>
        <begin position="6"/>
        <end position="149"/>
    </location>
</feature>
<dbReference type="EC" id="3.6.1.-" evidence="4"/>
<evidence type="ECO:0000259" key="3">
    <source>
        <dbReference type="PROSITE" id="PS51462"/>
    </source>
</evidence>
<comment type="cofactor">
    <cofactor evidence="1">
        <name>Mn(2+)</name>
        <dbReference type="ChEBI" id="CHEBI:29035"/>
    </cofactor>
</comment>
<evidence type="ECO:0000313" key="4">
    <source>
        <dbReference type="EMBL" id="SFV80088.1"/>
    </source>
</evidence>
<sequence length="179" mass="21068">MIDSEGYRANVGIVITNDKQQILLAKRYQQDSWQLPQGGIDENETELEALFRELNEEVGLSSEHVEVIAKTPKWLRYDLPDYHIRRQQKPVCVGQKQVWFLLRLTCDESNIKLDNHSDIEFDDWAWVDYWHPIEEVIDFKKTVYEDMLKALAPVLFNNQHKIPARYSRPLKCVAIALIK</sequence>
<reference evidence="4" key="1">
    <citation type="submission" date="2016-10" db="EMBL/GenBank/DDBJ databases">
        <authorList>
            <person name="de Groot N.N."/>
        </authorList>
    </citation>
    <scope>NUCLEOTIDE SEQUENCE</scope>
</reference>
<dbReference type="EMBL" id="FPHW01000093">
    <property type="protein sequence ID" value="SFV84097.1"/>
    <property type="molecule type" value="Genomic_DNA"/>
</dbReference>
<evidence type="ECO:0000313" key="6">
    <source>
        <dbReference type="EMBL" id="SFV84097.1"/>
    </source>
</evidence>
<name>A0A1W1DFX3_9ZZZZ</name>
<dbReference type="SUPFAM" id="SSF55811">
    <property type="entry name" value="Nudix"/>
    <property type="match status" value="1"/>
</dbReference>
<evidence type="ECO:0000256" key="2">
    <source>
        <dbReference type="ARBA" id="ARBA00022801"/>
    </source>
</evidence>
<dbReference type="NCBIfam" id="NF001937">
    <property type="entry name" value="PRK00714.1-4"/>
    <property type="match status" value="1"/>
</dbReference>
<keyword evidence="2 4" id="KW-0378">Hydrolase</keyword>
<dbReference type="EMBL" id="FPHU01000042">
    <property type="protein sequence ID" value="SFV80088.1"/>
    <property type="molecule type" value="Genomic_DNA"/>
</dbReference>
<dbReference type="PANTHER" id="PTHR43736:SF1">
    <property type="entry name" value="DIHYDRONEOPTERIN TRIPHOSPHATE DIPHOSPHATASE"/>
    <property type="match status" value="1"/>
</dbReference>
<dbReference type="InterPro" id="IPR022927">
    <property type="entry name" value="RppH"/>
</dbReference>
<dbReference type="InterPro" id="IPR020476">
    <property type="entry name" value="Nudix_hydrolase"/>
</dbReference>
<dbReference type="PANTHER" id="PTHR43736">
    <property type="entry name" value="ADP-RIBOSE PYROPHOSPHATASE"/>
    <property type="match status" value="1"/>
</dbReference>
<dbReference type="GO" id="GO:0016462">
    <property type="term" value="F:pyrophosphatase activity"/>
    <property type="evidence" value="ECO:0007669"/>
    <property type="project" value="UniProtKB-ARBA"/>
</dbReference>
<dbReference type="EMBL" id="FPHT01000088">
    <property type="protein sequence ID" value="SFV80419.1"/>
    <property type="molecule type" value="Genomic_DNA"/>
</dbReference>
<dbReference type="Pfam" id="PF00293">
    <property type="entry name" value="NUDIX"/>
    <property type="match status" value="1"/>
</dbReference>
<organism evidence="4">
    <name type="scientific">hydrothermal vent metagenome</name>
    <dbReference type="NCBI Taxonomy" id="652676"/>
    <lineage>
        <taxon>unclassified sequences</taxon>
        <taxon>metagenomes</taxon>
        <taxon>ecological metagenomes</taxon>
    </lineage>
</organism>
<dbReference type="CDD" id="cd03671">
    <property type="entry name" value="NUDIX_Ap4A_hydrolase_plant_like"/>
    <property type="match status" value="1"/>
</dbReference>
<protein>
    <submittedName>
        <fullName evidence="4">Adenosine (5')-pentaphospho-(5'')-adenosine pyrophosphohydrolase</fullName>
        <ecNumber evidence="4">3.6.1.-</ecNumber>
    </submittedName>
</protein>
<dbReference type="AlphaFoldDB" id="A0A1W1DFX3"/>
<dbReference type="Gene3D" id="3.90.79.10">
    <property type="entry name" value="Nucleoside Triphosphate Pyrophosphohydrolase"/>
    <property type="match status" value="1"/>
</dbReference>
<dbReference type="PROSITE" id="PS51462">
    <property type="entry name" value="NUDIX"/>
    <property type="match status" value="1"/>
</dbReference>
<dbReference type="HAMAP" id="MF_00298">
    <property type="entry name" value="Nudix_RppH"/>
    <property type="match status" value="1"/>
</dbReference>
<dbReference type="InterPro" id="IPR020084">
    <property type="entry name" value="NUDIX_hydrolase_CS"/>
</dbReference>
<dbReference type="InterPro" id="IPR015797">
    <property type="entry name" value="NUDIX_hydrolase-like_dom_sf"/>
</dbReference>
<accession>A0A1W1DFX3</accession>
<dbReference type="InterPro" id="IPR000086">
    <property type="entry name" value="NUDIX_hydrolase_dom"/>
</dbReference>
<evidence type="ECO:0000256" key="1">
    <source>
        <dbReference type="ARBA" id="ARBA00001936"/>
    </source>
</evidence>
<dbReference type="PROSITE" id="PS00893">
    <property type="entry name" value="NUDIX_BOX"/>
    <property type="match status" value="1"/>
</dbReference>
<dbReference type="PRINTS" id="PR00502">
    <property type="entry name" value="NUDIXFAMILY"/>
</dbReference>
<proteinExistence type="inferred from homology"/>
<evidence type="ECO:0000313" key="5">
    <source>
        <dbReference type="EMBL" id="SFV80419.1"/>
    </source>
</evidence>
<dbReference type="NCBIfam" id="NF001938">
    <property type="entry name" value="PRK00714.1-5"/>
    <property type="match status" value="1"/>
</dbReference>